<dbReference type="EMBL" id="BBLT01000006">
    <property type="protein sequence ID" value="GAL85928.1"/>
    <property type="molecule type" value="Genomic_DNA"/>
</dbReference>
<name>A0A098LIF0_9BACT</name>
<dbReference type="Proteomes" id="UP000030185">
    <property type="component" value="Unassembled WGS sequence"/>
</dbReference>
<dbReference type="SUPFAM" id="SSF54001">
    <property type="entry name" value="Cysteine proteinases"/>
    <property type="match status" value="1"/>
</dbReference>
<dbReference type="eggNOG" id="COG1305">
    <property type="taxonomic scope" value="Bacteria"/>
</dbReference>
<dbReference type="STRING" id="153721.MYP_3157"/>
<evidence type="ECO:0000313" key="2">
    <source>
        <dbReference type="EMBL" id="GAL85928.1"/>
    </source>
</evidence>
<dbReference type="Gene3D" id="2.60.40.3140">
    <property type="match status" value="1"/>
</dbReference>
<accession>A0A098LIF0</accession>
<dbReference type="InterPro" id="IPR002931">
    <property type="entry name" value="Transglutaminase-like"/>
</dbReference>
<evidence type="ECO:0000313" key="3">
    <source>
        <dbReference type="Proteomes" id="UP000030185"/>
    </source>
</evidence>
<feature type="domain" description="Transglutaminase-like" evidence="1">
    <location>
        <begin position="290"/>
        <end position="401"/>
    </location>
</feature>
<reference evidence="2 3" key="1">
    <citation type="submission" date="2014-09" db="EMBL/GenBank/DDBJ databases">
        <title>Sporocytophaga myxococcoides PG-01 genome sequencing.</title>
        <authorList>
            <person name="Liu L."/>
            <person name="Gao P.J."/>
            <person name="Chen G.J."/>
            <person name="Wang L.S."/>
        </authorList>
    </citation>
    <scope>NUCLEOTIDE SEQUENCE [LARGE SCALE GENOMIC DNA]</scope>
    <source>
        <strain evidence="2 3">PG-01</strain>
    </source>
</reference>
<proteinExistence type="predicted"/>
<dbReference type="RefSeq" id="WP_045465004.1">
    <property type="nucleotide sequence ID" value="NZ_BBLT01000006.1"/>
</dbReference>
<sequence length="651" mass="75584">MVGLIKNRINTSLRRTFLFYLVLISISAKIFAQDVNSLSKQYPDELAIYLNKKKSIFLDIHADTLTINTENFSEMIYLKDNANILSEKEIYYSGMLKVSEVEAKCMIPKGDGGMRTIKVTEFIDENVQERGIFFNDSKVKKFIYPSLQRGAKSSLFYKESYLEPRLFGPYFFSAEAMSLNSELSITYNNKIEIGYKVLGIEETALEKSEVKKGSKIITTWKMKNVPRLERDANAPNIRYYAPQIIVYIKSLKLKNGTVNYSSNYKELYQWTYNLVKGINKDSEKEIKGLVDSLLIGAKTDLEKSKRIFYWVQDNIRYIAFEDGYGGFIPRDAEKVYRKRYGDCKDMANITTYMHKLASIPAYLTLIGSRDIPYAVSEIPSSCNFNHMIATVKLDDKYYFLDATGKYQLHGQPTSMIQDKEGLIVMGKDSCMVLKVPLMERNKNKIIDTVHVDFEKNSLKGRGKRYMEGYPKITFAHVYGNLDQEDKVDYFNSFLSKGNNKCKVTNPIVKNASEREKPTIVKFDFKVEDYSLKSGKEVFINLNLNKDLSSLNFESSNRKTDFEEDYKYEMTEVTTLNIPKGYKVKYIPDNKKINEKDFGFEIQYELKKDKLVYTKKIYIDFLILKKDQFPTWNKMIKELNKAYKENISIVEN</sequence>
<dbReference type="Gene3D" id="3.10.620.30">
    <property type="match status" value="1"/>
</dbReference>
<dbReference type="OrthoDB" id="8595007at2"/>
<evidence type="ECO:0000259" key="1">
    <source>
        <dbReference type="Pfam" id="PF01841"/>
    </source>
</evidence>
<protein>
    <recommendedName>
        <fullName evidence="1">Transglutaminase-like domain-containing protein</fullName>
    </recommendedName>
</protein>
<gene>
    <name evidence="2" type="ORF">MYP_3157</name>
</gene>
<dbReference type="Pfam" id="PF01841">
    <property type="entry name" value="Transglut_core"/>
    <property type="match status" value="1"/>
</dbReference>
<dbReference type="AlphaFoldDB" id="A0A098LIF0"/>
<keyword evidence="3" id="KW-1185">Reference proteome</keyword>
<dbReference type="Gene3D" id="2.60.120.1130">
    <property type="match status" value="1"/>
</dbReference>
<organism evidence="2 3">
    <name type="scientific">Sporocytophaga myxococcoides</name>
    <dbReference type="NCBI Taxonomy" id="153721"/>
    <lineage>
        <taxon>Bacteria</taxon>
        <taxon>Pseudomonadati</taxon>
        <taxon>Bacteroidota</taxon>
        <taxon>Cytophagia</taxon>
        <taxon>Cytophagales</taxon>
        <taxon>Cytophagaceae</taxon>
        <taxon>Sporocytophaga</taxon>
    </lineage>
</organism>
<dbReference type="InterPro" id="IPR038765">
    <property type="entry name" value="Papain-like_cys_pep_sf"/>
</dbReference>
<comment type="caution">
    <text evidence="2">The sequence shown here is derived from an EMBL/GenBank/DDBJ whole genome shotgun (WGS) entry which is preliminary data.</text>
</comment>